<keyword evidence="9" id="KW-0289">Folate biosynthesis</keyword>
<evidence type="ECO:0000256" key="5">
    <source>
        <dbReference type="ARBA" id="ARBA00022679"/>
    </source>
</evidence>
<dbReference type="OrthoDB" id="9808041at2"/>
<dbReference type="CDD" id="cd00483">
    <property type="entry name" value="HPPK"/>
    <property type="match status" value="1"/>
</dbReference>
<evidence type="ECO:0000256" key="6">
    <source>
        <dbReference type="ARBA" id="ARBA00022741"/>
    </source>
</evidence>
<dbReference type="Proteomes" id="UP000306196">
    <property type="component" value="Unassembled WGS sequence"/>
</dbReference>
<dbReference type="InterPro" id="IPR035907">
    <property type="entry name" value="Hppk_sf"/>
</dbReference>
<evidence type="ECO:0000256" key="1">
    <source>
        <dbReference type="ARBA" id="ARBA00005051"/>
    </source>
</evidence>
<dbReference type="Gene3D" id="3.30.70.560">
    <property type="entry name" value="7,8-Dihydro-6-hydroxymethylpterin-pyrophosphokinase HPPK"/>
    <property type="match status" value="1"/>
</dbReference>
<evidence type="ECO:0000256" key="2">
    <source>
        <dbReference type="ARBA" id="ARBA00005810"/>
    </source>
</evidence>
<evidence type="ECO:0000256" key="7">
    <source>
        <dbReference type="ARBA" id="ARBA00022777"/>
    </source>
</evidence>
<dbReference type="GO" id="GO:0046656">
    <property type="term" value="P:folic acid biosynthetic process"/>
    <property type="evidence" value="ECO:0007669"/>
    <property type="project" value="UniProtKB-KW"/>
</dbReference>
<evidence type="ECO:0000256" key="3">
    <source>
        <dbReference type="ARBA" id="ARBA00013253"/>
    </source>
</evidence>
<dbReference type="EC" id="2.7.6.3" evidence="3"/>
<evidence type="ECO:0000256" key="11">
    <source>
        <dbReference type="ARBA" id="ARBA00029766"/>
    </source>
</evidence>
<evidence type="ECO:0000256" key="12">
    <source>
        <dbReference type="ARBA" id="ARBA00033413"/>
    </source>
</evidence>
<name>A0A5R8KG51_9BACT</name>
<evidence type="ECO:0000256" key="10">
    <source>
        <dbReference type="ARBA" id="ARBA00029409"/>
    </source>
</evidence>
<dbReference type="EMBL" id="VAUV01000008">
    <property type="protein sequence ID" value="TLD70579.1"/>
    <property type="molecule type" value="Genomic_DNA"/>
</dbReference>
<dbReference type="PANTHER" id="PTHR43071:SF1">
    <property type="entry name" value="2-AMINO-4-HYDROXY-6-HYDROXYMETHYLDIHYDROPTERIDINE PYROPHOSPHOKINASE"/>
    <property type="match status" value="1"/>
</dbReference>
<dbReference type="SUPFAM" id="SSF55083">
    <property type="entry name" value="6-hydroxymethyl-7,8-dihydropterin pyrophosphokinase, HPPK"/>
    <property type="match status" value="1"/>
</dbReference>
<keyword evidence="15" id="KW-1185">Reference proteome</keyword>
<accession>A0A5R8KG51</accession>
<proteinExistence type="inferred from homology"/>
<gene>
    <name evidence="14" type="primary">folK</name>
    <name evidence="14" type="ORF">FEM03_12740</name>
</gene>
<keyword evidence="6" id="KW-0547">Nucleotide-binding</keyword>
<dbReference type="Pfam" id="PF01288">
    <property type="entry name" value="HPPK"/>
    <property type="match status" value="1"/>
</dbReference>
<comment type="function">
    <text evidence="10">Catalyzes the transfer of pyrophosphate from adenosine triphosphate (ATP) to 6-hydroxymethyl-7,8-dihydropterin, an enzymatic step in folate biosynthesis pathway.</text>
</comment>
<evidence type="ECO:0000313" key="15">
    <source>
        <dbReference type="Proteomes" id="UP000306196"/>
    </source>
</evidence>
<dbReference type="GO" id="GO:0046654">
    <property type="term" value="P:tetrahydrofolate biosynthetic process"/>
    <property type="evidence" value="ECO:0007669"/>
    <property type="project" value="UniProtKB-UniPathway"/>
</dbReference>
<dbReference type="NCBIfam" id="TIGR01498">
    <property type="entry name" value="folK"/>
    <property type="match status" value="1"/>
</dbReference>
<evidence type="ECO:0000259" key="13">
    <source>
        <dbReference type="PROSITE" id="PS00794"/>
    </source>
</evidence>
<organism evidence="14 15">
    <name type="scientific">Phragmitibacter flavus</name>
    <dbReference type="NCBI Taxonomy" id="2576071"/>
    <lineage>
        <taxon>Bacteria</taxon>
        <taxon>Pseudomonadati</taxon>
        <taxon>Verrucomicrobiota</taxon>
        <taxon>Verrucomicrobiia</taxon>
        <taxon>Verrucomicrobiales</taxon>
        <taxon>Verrucomicrobiaceae</taxon>
        <taxon>Phragmitibacter</taxon>
    </lineage>
</organism>
<protein>
    <recommendedName>
        <fullName evidence="4">2-amino-4-hydroxy-6-hydroxymethyldihydropteridine pyrophosphokinase</fullName>
        <ecNumber evidence="3">2.7.6.3</ecNumber>
    </recommendedName>
    <alternativeName>
        <fullName evidence="11">6-hydroxymethyl-7,8-dihydropterin pyrophosphokinase</fullName>
    </alternativeName>
    <alternativeName>
        <fullName evidence="12">7,8-dihydro-6-hydroxymethylpterin-pyrophosphokinase</fullName>
    </alternativeName>
</protein>
<feature type="domain" description="7,8-dihydro-6-hydroxymethylpterin-pyrophosphokinase" evidence="13">
    <location>
        <begin position="96"/>
        <end position="107"/>
    </location>
</feature>
<keyword evidence="7 14" id="KW-0418">Kinase</keyword>
<comment type="similarity">
    <text evidence="2">Belongs to the HPPK family.</text>
</comment>
<comment type="pathway">
    <text evidence="1">Cofactor biosynthesis; tetrahydrofolate biosynthesis; 2-amino-4-hydroxy-6-hydroxymethyl-7,8-dihydropteridine diphosphate from 7,8-dihydroneopterin triphosphate: step 4/4.</text>
</comment>
<dbReference type="AlphaFoldDB" id="A0A5R8KG51"/>
<dbReference type="InterPro" id="IPR000550">
    <property type="entry name" value="Hppk"/>
</dbReference>
<dbReference type="GO" id="GO:0016301">
    <property type="term" value="F:kinase activity"/>
    <property type="evidence" value="ECO:0007669"/>
    <property type="project" value="UniProtKB-KW"/>
</dbReference>
<evidence type="ECO:0000256" key="9">
    <source>
        <dbReference type="ARBA" id="ARBA00022909"/>
    </source>
</evidence>
<dbReference type="PROSITE" id="PS00794">
    <property type="entry name" value="HPPK"/>
    <property type="match status" value="1"/>
</dbReference>
<keyword evidence="8" id="KW-0067">ATP-binding</keyword>
<dbReference type="RefSeq" id="WP_138086635.1">
    <property type="nucleotide sequence ID" value="NZ_VAUV01000008.1"/>
</dbReference>
<evidence type="ECO:0000256" key="4">
    <source>
        <dbReference type="ARBA" id="ARBA00016218"/>
    </source>
</evidence>
<evidence type="ECO:0000256" key="8">
    <source>
        <dbReference type="ARBA" id="ARBA00022840"/>
    </source>
</evidence>
<keyword evidence="5 14" id="KW-0808">Transferase</keyword>
<sequence length="174" mass="19276">MDDSLHPSSLYIALGSNLGDRTENLRRAVTAICQLPGTHLIDAAPLYETDPVDCPPDSQPFYNSVIEIRTTIALGQLLRLLRGIESRFGRRHDHGHNAPRTIDLDILCSGELVLNTPELTIPHPRMTQRAFVLQPLADLHPGLILPGHDDTVCSLLENLTTTESPLLLVDTHWL</sequence>
<dbReference type="GO" id="GO:0003848">
    <property type="term" value="F:2-amino-4-hydroxy-6-hydroxymethyldihydropteridine diphosphokinase activity"/>
    <property type="evidence" value="ECO:0007669"/>
    <property type="project" value="UniProtKB-EC"/>
</dbReference>
<dbReference type="PANTHER" id="PTHR43071">
    <property type="entry name" value="2-AMINO-4-HYDROXY-6-HYDROXYMETHYLDIHYDROPTERIDINE PYROPHOSPHOKINASE"/>
    <property type="match status" value="1"/>
</dbReference>
<dbReference type="UniPathway" id="UPA00077">
    <property type="reaction ID" value="UER00155"/>
</dbReference>
<comment type="caution">
    <text evidence="14">The sequence shown here is derived from an EMBL/GenBank/DDBJ whole genome shotgun (WGS) entry which is preliminary data.</text>
</comment>
<evidence type="ECO:0000313" key="14">
    <source>
        <dbReference type="EMBL" id="TLD70579.1"/>
    </source>
</evidence>
<dbReference type="GO" id="GO:0005524">
    <property type="term" value="F:ATP binding"/>
    <property type="evidence" value="ECO:0007669"/>
    <property type="project" value="UniProtKB-KW"/>
</dbReference>
<reference evidence="14 15" key="1">
    <citation type="submission" date="2019-05" db="EMBL/GenBank/DDBJ databases">
        <title>Verrucobacter flavum gen. nov., sp. nov. a new member of the family Verrucomicrobiaceae.</title>
        <authorList>
            <person name="Szuroczki S."/>
            <person name="Abbaszade G."/>
            <person name="Szabo A."/>
            <person name="Felfoldi T."/>
            <person name="Schumann P."/>
            <person name="Boka K."/>
            <person name="Keki Z."/>
            <person name="Toumi M."/>
            <person name="Toth E."/>
        </authorList>
    </citation>
    <scope>NUCLEOTIDE SEQUENCE [LARGE SCALE GENOMIC DNA]</scope>
    <source>
        <strain evidence="14 15">MG-N-17</strain>
    </source>
</reference>